<keyword evidence="10" id="KW-0406">Ion transport</keyword>
<feature type="repeat" description="ANK" evidence="13">
    <location>
        <begin position="244"/>
        <end position="276"/>
    </location>
</feature>
<dbReference type="GO" id="GO:0098703">
    <property type="term" value="P:calcium ion import across plasma membrane"/>
    <property type="evidence" value="ECO:0007669"/>
    <property type="project" value="TreeGrafter"/>
</dbReference>
<feature type="transmembrane region" description="Helical" evidence="15">
    <location>
        <begin position="770"/>
        <end position="790"/>
    </location>
</feature>
<evidence type="ECO:0000256" key="14">
    <source>
        <dbReference type="SAM" id="MobiDB-lite"/>
    </source>
</evidence>
<dbReference type="GO" id="GO:0034703">
    <property type="term" value="C:cation channel complex"/>
    <property type="evidence" value="ECO:0007669"/>
    <property type="project" value="UniProtKB-ARBA"/>
</dbReference>
<evidence type="ECO:0000256" key="4">
    <source>
        <dbReference type="ARBA" id="ARBA00022568"/>
    </source>
</evidence>
<evidence type="ECO:0000256" key="11">
    <source>
        <dbReference type="ARBA" id="ARBA00023136"/>
    </source>
</evidence>
<dbReference type="InterPro" id="IPR024862">
    <property type="entry name" value="TRPV"/>
</dbReference>
<evidence type="ECO:0000256" key="9">
    <source>
        <dbReference type="ARBA" id="ARBA00022989"/>
    </source>
</evidence>
<dbReference type="InterPro" id="IPR005821">
    <property type="entry name" value="Ion_trans_dom"/>
</dbReference>
<reference evidence="17" key="1">
    <citation type="journal article" date="2021" name="Sci. Adv.">
        <title>The American lobster genome reveals insights on longevity, neural, and immune adaptations.</title>
        <authorList>
            <person name="Polinski J.M."/>
            <person name="Zimin A.V."/>
            <person name="Clark K.F."/>
            <person name="Kohn A.B."/>
            <person name="Sadowski N."/>
            <person name="Timp W."/>
            <person name="Ptitsyn A."/>
            <person name="Khanna P."/>
            <person name="Romanova D.Y."/>
            <person name="Williams P."/>
            <person name="Greenwood S.J."/>
            <person name="Moroz L.L."/>
            <person name="Walt D.R."/>
            <person name="Bodnar A.G."/>
        </authorList>
    </citation>
    <scope>NUCLEOTIDE SEQUENCE</scope>
    <source>
        <strain evidence="17">GMGI-L3</strain>
    </source>
</reference>
<keyword evidence="17" id="KW-0675">Receptor</keyword>
<keyword evidence="8" id="KW-0106">Calcium</keyword>
<keyword evidence="18" id="KW-1185">Reference proteome</keyword>
<feature type="region of interest" description="Disordered" evidence="14">
    <location>
        <begin position="538"/>
        <end position="565"/>
    </location>
</feature>
<keyword evidence="6 15" id="KW-0812">Transmembrane</keyword>
<dbReference type="SMART" id="SM00248">
    <property type="entry name" value="ANK"/>
    <property type="match status" value="5"/>
</dbReference>
<evidence type="ECO:0000256" key="2">
    <source>
        <dbReference type="ARBA" id="ARBA00022448"/>
    </source>
</evidence>
<feature type="transmembrane region" description="Helical" evidence="15">
    <location>
        <begin position="697"/>
        <end position="719"/>
    </location>
</feature>
<feature type="repeat" description="ANK" evidence="13">
    <location>
        <begin position="176"/>
        <end position="202"/>
    </location>
</feature>
<evidence type="ECO:0000256" key="15">
    <source>
        <dbReference type="SAM" id="Phobius"/>
    </source>
</evidence>
<proteinExistence type="predicted"/>
<protein>
    <submittedName>
        <fullName evidence="17">Transient receptor potential cation channel subfamily V member 5-like</fullName>
    </submittedName>
</protein>
<dbReference type="FunFam" id="1.25.40.20:FF:000181">
    <property type="entry name" value="Nanchung, isoform A"/>
    <property type="match status" value="1"/>
</dbReference>
<sequence>MGNTESSVTSGVKAQANSVVEIYSLVDLNGGGELVELMKKANKSKEYSELDETIRSKIPKYVYNGGDGKCLPIHRLVLRRNKERPPSKEINPPKHLPDEDSVAGKYLPGRMEPDRTTDLTSYRYACWDLKHVGAVGESVLHLCVLNATSVHNDLAKRLIRHFPNLINDIYLCDEYYGENVLHISIVNEDPAMVKFLLDQGANYHERCLGNFMCPEDQKTSRADSLDHEWVDLCLQTNFEGYVYWGEYPLSFAACLGQEECYRLILAKGANPDLQDTNGNTVTHMMVIYDKMDMFDMCFEAGGTISVRNRQGLIPLTLAAILAHRDIFFHILNIEREIYWQIGNITCAAYPLNYLDTINVETGETQTKSALNLIAYGNKEAHLDLMEGPIVDLLKTKWETFVKNRFNNLFYVFLAYFLISMGAYVNRPVPCVSSWPGSVVKPLSIMKLPALNIICVDVAVKVHPGVIIQDSGITTDPTSLIDVLTTPRINRSSVFEVDLDSSTSTSSSYMTLEPVGEDEGEVEPLLAVVTQDQGVTSDDGLTYDGLTSDDSVTSDDGMTSDDGVTPYPDDYTVTVQYVVDGEQVSVTLSSEVNDLLTASVTSDPLTSDQVNHLPLLFTCYNKTHDLELTAMNKTFFITKIIKRYWPNKPPSAMAAVNPYILNITTNDTAKGPCYCVLWRAPEPRKGEMKIGGMYSSEIYFYVRVVCEGLTFLGSLAYLIGAANEARFQGGKMFVENLSTVPSRVLFLLACTMVMVMAVLRMLCMSEAEDVVAIMVMLCTGPYFLFFCRGFKTVGPFVTMIYTMLVGDLLRFVTIYFVFIMGFSQAYYIIFSSFQDIEDRPMCVHNPMPTASESIMLMFIMSLGNFGDVYNALECTDHEISGKVLFMIFMAIVSLLLINLLIAMMGNTYERIAEMKNEWMRQVTRNRIGLVDAAGWVDRGTVMGVLKVM</sequence>
<evidence type="ECO:0000256" key="12">
    <source>
        <dbReference type="ARBA" id="ARBA00023303"/>
    </source>
</evidence>
<evidence type="ECO:0000256" key="13">
    <source>
        <dbReference type="PROSITE-ProRule" id="PRU00023"/>
    </source>
</evidence>
<evidence type="ECO:0000256" key="7">
    <source>
        <dbReference type="ARBA" id="ARBA00022737"/>
    </source>
</evidence>
<feature type="domain" description="Ion transport" evidence="16">
    <location>
        <begin position="697"/>
        <end position="912"/>
    </location>
</feature>
<dbReference type="Pfam" id="PF00023">
    <property type="entry name" value="Ank"/>
    <property type="match status" value="1"/>
</dbReference>
<dbReference type="EMBL" id="JAHLQT010015640">
    <property type="protein sequence ID" value="KAG7169642.1"/>
    <property type="molecule type" value="Genomic_DNA"/>
</dbReference>
<dbReference type="PANTHER" id="PTHR10582">
    <property type="entry name" value="TRANSIENT RECEPTOR POTENTIAL ION CHANNEL PROTEIN"/>
    <property type="match status" value="1"/>
</dbReference>
<dbReference type="Gene3D" id="1.25.40.20">
    <property type="entry name" value="Ankyrin repeat-containing domain"/>
    <property type="match status" value="1"/>
</dbReference>
<dbReference type="InterPro" id="IPR036770">
    <property type="entry name" value="Ankyrin_rpt-contain_sf"/>
</dbReference>
<evidence type="ECO:0000256" key="1">
    <source>
        <dbReference type="ARBA" id="ARBA00004651"/>
    </source>
</evidence>
<feature type="transmembrane region" description="Helical" evidence="15">
    <location>
        <begin position="883"/>
        <end position="904"/>
    </location>
</feature>
<feature type="region of interest" description="Disordered" evidence="14">
    <location>
        <begin position="81"/>
        <end position="110"/>
    </location>
</feature>
<dbReference type="AlphaFoldDB" id="A0A8J5N073"/>
<gene>
    <name evidence="17" type="primary">Trpv5-L</name>
    <name evidence="17" type="ORF">Hamer_G013251</name>
</gene>
<dbReference type="GO" id="GO:0005886">
    <property type="term" value="C:plasma membrane"/>
    <property type="evidence" value="ECO:0007669"/>
    <property type="project" value="UniProtKB-SubCell"/>
</dbReference>
<evidence type="ECO:0000256" key="6">
    <source>
        <dbReference type="ARBA" id="ARBA00022692"/>
    </source>
</evidence>
<keyword evidence="11 15" id="KW-0472">Membrane</keyword>
<dbReference type="PROSITE" id="PS50297">
    <property type="entry name" value="ANK_REP_REGION"/>
    <property type="match status" value="1"/>
</dbReference>
<evidence type="ECO:0000256" key="8">
    <source>
        <dbReference type="ARBA" id="ARBA00022837"/>
    </source>
</evidence>
<keyword evidence="3" id="KW-1003">Cell membrane</keyword>
<name>A0A8J5N073_HOMAM</name>
<evidence type="ECO:0000313" key="18">
    <source>
        <dbReference type="Proteomes" id="UP000747542"/>
    </source>
</evidence>
<keyword evidence="9 15" id="KW-1133">Transmembrane helix</keyword>
<keyword evidence="4" id="KW-0109">Calcium transport</keyword>
<feature type="transmembrane region" description="Helical" evidence="15">
    <location>
        <begin position="739"/>
        <end position="758"/>
    </location>
</feature>
<dbReference type="PROSITE" id="PS50088">
    <property type="entry name" value="ANK_REPEAT"/>
    <property type="match status" value="2"/>
</dbReference>
<keyword evidence="2" id="KW-0813">Transport</keyword>
<comment type="subcellular location">
    <subcellularLocation>
        <location evidence="1">Cell membrane</location>
        <topology evidence="1">Multi-pass membrane protein</topology>
    </subcellularLocation>
</comment>
<keyword evidence="7" id="KW-0677">Repeat</keyword>
<feature type="transmembrane region" description="Helical" evidence="15">
    <location>
        <begin position="810"/>
        <end position="832"/>
    </location>
</feature>
<keyword evidence="12" id="KW-0407">Ion channel</keyword>
<evidence type="ECO:0000256" key="3">
    <source>
        <dbReference type="ARBA" id="ARBA00022475"/>
    </source>
</evidence>
<dbReference type="Pfam" id="PF00520">
    <property type="entry name" value="Ion_trans"/>
    <property type="match status" value="1"/>
</dbReference>
<dbReference type="SUPFAM" id="SSF48403">
    <property type="entry name" value="Ankyrin repeat"/>
    <property type="match status" value="1"/>
</dbReference>
<keyword evidence="5" id="KW-0107">Calcium channel</keyword>
<keyword evidence="13" id="KW-0040">ANK repeat</keyword>
<dbReference type="Proteomes" id="UP000747542">
    <property type="component" value="Unassembled WGS sequence"/>
</dbReference>
<feature type="compositionally biased region" description="Basic and acidic residues" evidence="14">
    <location>
        <begin position="83"/>
        <end position="98"/>
    </location>
</feature>
<comment type="caution">
    <text evidence="17">The sequence shown here is derived from an EMBL/GenBank/DDBJ whole genome shotgun (WGS) entry which is preliminary data.</text>
</comment>
<evidence type="ECO:0000256" key="5">
    <source>
        <dbReference type="ARBA" id="ARBA00022673"/>
    </source>
</evidence>
<accession>A0A8J5N073</accession>
<evidence type="ECO:0000256" key="10">
    <source>
        <dbReference type="ARBA" id="ARBA00023065"/>
    </source>
</evidence>
<dbReference type="GO" id="GO:0005262">
    <property type="term" value="F:calcium channel activity"/>
    <property type="evidence" value="ECO:0007669"/>
    <property type="project" value="UniProtKB-KW"/>
</dbReference>
<dbReference type="InterPro" id="IPR002110">
    <property type="entry name" value="Ankyrin_rpt"/>
</dbReference>
<evidence type="ECO:0000259" key="16">
    <source>
        <dbReference type="Pfam" id="PF00520"/>
    </source>
</evidence>
<feature type="compositionally biased region" description="Polar residues" evidence="14">
    <location>
        <begin position="547"/>
        <end position="556"/>
    </location>
</feature>
<evidence type="ECO:0000313" key="17">
    <source>
        <dbReference type="EMBL" id="KAG7169642.1"/>
    </source>
</evidence>
<organism evidence="17 18">
    <name type="scientific">Homarus americanus</name>
    <name type="common">American lobster</name>
    <dbReference type="NCBI Taxonomy" id="6706"/>
    <lineage>
        <taxon>Eukaryota</taxon>
        <taxon>Metazoa</taxon>
        <taxon>Ecdysozoa</taxon>
        <taxon>Arthropoda</taxon>
        <taxon>Crustacea</taxon>
        <taxon>Multicrustacea</taxon>
        <taxon>Malacostraca</taxon>
        <taxon>Eumalacostraca</taxon>
        <taxon>Eucarida</taxon>
        <taxon>Decapoda</taxon>
        <taxon>Pleocyemata</taxon>
        <taxon>Astacidea</taxon>
        <taxon>Nephropoidea</taxon>
        <taxon>Nephropidae</taxon>
        <taxon>Homarus</taxon>
    </lineage>
</organism>
<dbReference type="PANTHER" id="PTHR10582:SF28">
    <property type="entry name" value="NANCHUNG, ISOFORM B"/>
    <property type="match status" value="1"/>
</dbReference>